<comment type="caution">
    <text evidence="6">The sequence shown here is derived from an EMBL/GenBank/DDBJ whole genome shotgun (WGS) entry which is preliminary data.</text>
</comment>
<dbReference type="Gene3D" id="3.30.1330.60">
    <property type="entry name" value="OmpA-like domain"/>
    <property type="match status" value="2"/>
</dbReference>
<protein>
    <recommendedName>
        <fullName evidence="5">OmpA-like domain-containing protein</fullName>
    </recommendedName>
</protein>
<gene>
    <name evidence="6" type="ORF">GCM10007384_02030</name>
</gene>
<evidence type="ECO:0000256" key="3">
    <source>
        <dbReference type="ARBA" id="ARBA00023237"/>
    </source>
</evidence>
<dbReference type="GO" id="GO:0009279">
    <property type="term" value="C:cell outer membrane"/>
    <property type="evidence" value="ECO:0007669"/>
    <property type="project" value="UniProtKB-SubCell"/>
</dbReference>
<evidence type="ECO:0000313" key="6">
    <source>
        <dbReference type="EMBL" id="GGX03864.1"/>
    </source>
</evidence>
<proteinExistence type="predicted"/>
<keyword evidence="7" id="KW-1185">Reference proteome</keyword>
<evidence type="ECO:0000256" key="4">
    <source>
        <dbReference type="PROSITE-ProRule" id="PRU00473"/>
    </source>
</evidence>
<sequence>MRWYYSCNWCKKDIGTNTTYIEEKIDPNIEVLVKKAYEDSIATLSKTVGLFAKGPQNQEIFRYIENLKINNRNTNVFIPKTLEGFDRQIVDYLGKHQDQELIIYGYKSNDENNDSIDTGTARANFIKDILIEAGVNPNRIISKSKPYAYQYSNDGTYEGGIELDFKTLSETRVIEVEKSIATRTLHSNFGQKTFQPDATLSNYTLELKNYLDKYPNKLVTIIGHTDDIGTNESNLWYGQQRSNNVKDYLVSQGIPEDKIKALSKGESTPIALNDSEENRAKNRRIEITIN</sequence>
<dbReference type="PANTHER" id="PTHR30329:SF21">
    <property type="entry name" value="LIPOPROTEIN YIAD-RELATED"/>
    <property type="match status" value="1"/>
</dbReference>
<dbReference type="Pfam" id="PF00691">
    <property type="entry name" value="OmpA"/>
    <property type="match status" value="1"/>
</dbReference>
<dbReference type="PANTHER" id="PTHR30329">
    <property type="entry name" value="STATOR ELEMENT OF FLAGELLAR MOTOR COMPLEX"/>
    <property type="match status" value="1"/>
</dbReference>
<keyword evidence="3" id="KW-0998">Cell outer membrane</keyword>
<name>A0A918JSV1_9FLAO</name>
<dbReference type="InterPro" id="IPR036737">
    <property type="entry name" value="OmpA-like_sf"/>
</dbReference>
<dbReference type="PROSITE" id="PS51123">
    <property type="entry name" value="OMPA_2"/>
    <property type="match status" value="1"/>
</dbReference>
<keyword evidence="2 4" id="KW-0472">Membrane</keyword>
<dbReference type="CDD" id="cd07185">
    <property type="entry name" value="OmpA_C-like"/>
    <property type="match status" value="1"/>
</dbReference>
<reference evidence="6 7" key="1">
    <citation type="journal article" date="2014" name="Int. J. Syst. Evol. Microbiol.">
        <title>Complete genome sequence of Corynebacterium casei LMG S-19264T (=DSM 44701T), isolated from a smear-ripened cheese.</title>
        <authorList>
            <consortium name="US DOE Joint Genome Institute (JGI-PGF)"/>
            <person name="Walter F."/>
            <person name="Albersmeier A."/>
            <person name="Kalinowski J."/>
            <person name="Ruckert C."/>
        </authorList>
    </citation>
    <scope>NUCLEOTIDE SEQUENCE [LARGE SCALE GENOMIC DNA]</scope>
    <source>
        <strain evidence="6 7">KCTC 12285</strain>
    </source>
</reference>
<dbReference type="SUPFAM" id="SSF103088">
    <property type="entry name" value="OmpA-like"/>
    <property type="match status" value="2"/>
</dbReference>
<dbReference type="AlphaFoldDB" id="A0A918JSV1"/>
<evidence type="ECO:0000256" key="2">
    <source>
        <dbReference type="ARBA" id="ARBA00023136"/>
    </source>
</evidence>
<evidence type="ECO:0000313" key="7">
    <source>
        <dbReference type="Proteomes" id="UP000601108"/>
    </source>
</evidence>
<organism evidence="6 7">
    <name type="scientific">Aquimarina muelleri</name>
    <dbReference type="NCBI Taxonomy" id="279356"/>
    <lineage>
        <taxon>Bacteria</taxon>
        <taxon>Pseudomonadati</taxon>
        <taxon>Bacteroidota</taxon>
        <taxon>Flavobacteriia</taxon>
        <taxon>Flavobacteriales</taxon>
        <taxon>Flavobacteriaceae</taxon>
        <taxon>Aquimarina</taxon>
    </lineage>
</organism>
<evidence type="ECO:0000259" key="5">
    <source>
        <dbReference type="PROSITE" id="PS51123"/>
    </source>
</evidence>
<accession>A0A918JSV1</accession>
<dbReference type="PRINTS" id="PR01021">
    <property type="entry name" value="OMPADOMAIN"/>
</dbReference>
<dbReference type="EMBL" id="BMWS01000001">
    <property type="protein sequence ID" value="GGX03864.1"/>
    <property type="molecule type" value="Genomic_DNA"/>
</dbReference>
<dbReference type="InterPro" id="IPR050330">
    <property type="entry name" value="Bact_OuterMem_StrucFunc"/>
</dbReference>
<dbReference type="InterPro" id="IPR006665">
    <property type="entry name" value="OmpA-like"/>
</dbReference>
<dbReference type="InterPro" id="IPR006664">
    <property type="entry name" value="OMP_bac"/>
</dbReference>
<evidence type="ECO:0000256" key="1">
    <source>
        <dbReference type="ARBA" id="ARBA00004442"/>
    </source>
</evidence>
<dbReference type="Proteomes" id="UP000601108">
    <property type="component" value="Unassembled WGS sequence"/>
</dbReference>
<feature type="domain" description="OmpA-like" evidence="5">
    <location>
        <begin position="176"/>
        <end position="290"/>
    </location>
</feature>
<comment type="subcellular location">
    <subcellularLocation>
        <location evidence="1">Cell outer membrane</location>
    </subcellularLocation>
</comment>